<name>A0ABN2W298_9ACTN</name>
<evidence type="ECO:0000313" key="6">
    <source>
        <dbReference type="EMBL" id="GAA2079439.1"/>
    </source>
</evidence>
<proteinExistence type="predicted"/>
<dbReference type="Pfam" id="PF00069">
    <property type="entry name" value="Pkinase"/>
    <property type="match status" value="1"/>
</dbReference>
<dbReference type="Gene3D" id="3.30.200.20">
    <property type="entry name" value="Phosphorylase Kinase, domain 1"/>
    <property type="match status" value="1"/>
</dbReference>
<evidence type="ECO:0000256" key="4">
    <source>
        <dbReference type="ARBA" id="ARBA00022840"/>
    </source>
</evidence>
<keyword evidence="1" id="KW-0808">Transferase</keyword>
<gene>
    <name evidence="6" type="ORF">GCM10009821_19480</name>
</gene>
<evidence type="ECO:0000313" key="7">
    <source>
        <dbReference type="Proteomes" id="UP001501480"/>
    </source>
</evidence>
<evidence type="ECO:0000256" key="1">
    <source>
        <dbReference type="ARBA" id="ARBA00022679"/>
    </source>
</evidence>
<comment type="caution">
    <text evidence="6">The sequence shown here is derived from an EMBL/GenBank/DDBJ whole genome shotgun (WGS) entry which is preliminary data.</text>
</comment>
<keyword evidence="2" id="KW-0547">Nucleotide-binding</keyword>
<dbReference type="EMBL" id="BAAAPY010000006">
    <property type="protein sequence ID" value="GAA2079439.1"/>
    <property type="molecule type" value="Genomic_DNA"/>
</dbReference>
<organism evidence="6 7">
    <name type="scientific">Aeromicrobium halocynthiae</name>
    <dbReference type="NCBI Taxonomy" id="560557"/>
    <lineage>
        <taxon>Bacteria</taxon>
        <taxon>Bacillati</taxon>
        <taxon>Actinomycetota</taxon>
        <taxon>Actinomycetes</taxon>
        <taxon>Propionibacteriales</taxon>
        <taxon>Nocardioidaceae</taxon>
        <taxon>Aeromicrobium</taxon>
    </lineage>
</organism>
<dbReference type="SUPFAM" id="SSF56112">
    <property type="entry name" value="Protein kinase-like (PK-like)"/>
    <property type="match status" value="1"/>
</dbReference>
<dbReference type="PANTHER" id="PTHR43289">
    <property type="entry name" value="MITOGEN-ACTIVATED PROTEIN KINASE KINASE KINASE 20-RELATED"/>
    <property type="match status" value="1"/>
</dbReference>
<accession>A0ABN2W298</accession>
<dbReference type="RefSeq" id="WP_344327457.1">
    <property type="nucleotide sequence ID" value="NZ_BAAAPY010000006.1"/>
</dbReference>
<keyword evidence="3" id="KW-0418">Kinase</keyword>
<reference evidence="6 7" key="1">
    <citation type="journal article" date="2019" name="Int. J. Syst. Evol. Microbiol.">
        <title>The Global Catalogue of Microorganisms (GCM) 10K type strain sequencing project: providing services to taxonomists for standard genome sequencing and annotation.</title>
        <authorList>
            <consortium name="The Broad Institute Genomics Platform"/>
            <consortium name="The Broad Institute Genome Sequencing Center for Infectious Disease"/>
            <person name="Wu L."/>
            <person name="Ma J."/>
        </authorList>
    </citation>
    <scope>NUCLEOTIDE SEQUENCE [LARGE SCALE GENOMIC DNA]</scope>
    <source>
        <strain evidence="6 7">JCM 15749</strain>
    </source>
</reference>
<keyword evidence="7" id="KW-1185">Reference proteome</keyword>
<evidence type="ECO:0000259" key="5">
    <source>
        <dbReference type="PROSITE" id="PS50011"/>
    </source>
</evidence>
<feature type="domain" description="Protein kinase" evidence="5">
    <location>
        <begin position="18"/>
        <end position="269"/>
    </location>
</feature>
<dbReference type="PROSITE" id="PS50011">
    <property type="entry name" value="PROTEIN_KINASE_DOM"/>
    <property type="match status" value="1"/>
</dbReference>
<evidence type="ECO:0000256" key="3">
    <source>
        <dbReference type="ARBA" id="ARBA00022777"/>
    </source>
</evidence>
<sequence length="284" mass="30614">MSTDIWGLTGGEEIAPGLVVLKDLGGGVAYEVWLAHDERLLAPVVVKIVRPSKVDDVDTRLSFDREVALLSRLNHPGLTRLFAYDDEGERPYLVLEHVEGTTLSQQIGRFGALSAHQLYAVALELASSLHYLAGEGVAHLDVKPSNIIAGSPAKLIDLSVAMGLDAAAALDHPVGSEEYMAPEQCAPGERGVPGTASDVWGLGATLFRAACGYRAFDRDVEFPQLREAPKAMPTSVDPRFQRIVLDCMAPDPVDRPTPREVADRLEPLIETLPSARLSGFSLRG</sequence>
<keyword evidence="4" id="KW-0067">ATP-binding</keyword>
<dbReference type="PANTHER" id="PTHR43289:SF34">
    <property type="entry name" value="SERINE_THREONINE-PROTEIN KINASE YBDM-RELATED"/>
    <property type="match status" value="1"/>
</dbReference>
<dbReference type="InterPro" id="IPR000719">
    <property type="entry name" value="Prot_kinase_dom"/>
</dbReference>
<dbReference type="InterPro" id="IPR011009">
    <property type="entry name" value="Kinase-like_dom_sf"/>
</dbReference>
<dbReference type="Gene3D" id="1.10.510.10">
    <property type="entry name" value="Transferase(Phosphotransferase) domain 1"/>
    <property type="match status" value="1"/>
</dbReference>
<evidence type="ECO:0000256" key="2">
    <source>
        <dbReference type="ARBA" id="ARBA00022741"/>
    </source>
</evidence>
<dbReference type="SMART" id="SM00220">
    <property type="entry name" value="S_TKc"/>
    <property type="match status" value="1"/>
</dbReference>
<protein>
    <recommendedName>
        <fullName evidence="5">Protein kinase domain-containing protein</fullName>
    </recommendedName>
</protein>
<dbReference type="CDD" id="cd14014">
    <property type="entry name" value="STKc_PknB_like"/>
    <property type="match status" value="1"/>
</dbReference>
<dbReference type="Proteomes" id="UP001501480">
    <property type="component" value="Unassembled WGS sequence"/>
</dbReference>